<evidence type="ECO:0000256" key="1">
    <source>
        <dbReference type="SAM" id="MobiDB-lite"/>
    </source>
</evidence>
<dbReference type="RefSeq" id="WP_345387538.1">
    <property type="nucleotide sequence ID" value="NZ_BAABHG010000002.1"/>
</dbReference>
<proteinExistence type="predicted"/>
<evidence type="ECO:0008006" key="4">
    <source>
        <dbReference type="Google" id="ProtNLM"/>
    </source>
</evidence>
<dbReference type="EMBL" id="JBHUKU010000004">
    <property type="protein sequence ID" value="MFD2458689.1"/>
    <property type="molecule type" value="Genomic_DNA"/>
</dbReference>
<gene>
    <name evidence="2" type="ORF">ACFSYJ_08760</name>
</gene>
<feature type="region of interest" description="Disordered" evidence="1">
    <location>
        <begin position="820"/>
        <end position="841"/>
    </location>
</feature>
<keyword evidence="3" id="KW-1185">Reference proteome</keyword>
<dbReference type="Proteomes" id="UP001597419">
    <property type="component" value="Unassembled WGS sequence"/>
</dbReference>
<protein>
    <recommendedName>
        <fullName evidence="4">Tip attachment protein J domain-containing protein</fullName>
    </recommendedName>
</protein>
<organism evidence="2 3">
    <name type="scientific">Amycolatopsis samaneae</name>
    <dbReference type="NCBI Taxonomy" id="664691"/>
    <lineage>
        <taxon>Bacteria</taxon>
        <taxon>Bacillati</taxon>
        <taxon>Actinomycetota</taxon>
        <taxon>Actinomycetes</taxon>
        <taxon>Pseudonocardiales</taxon>
        <taxon>Pseudonocardiaceae</taxon>
        <taxon>Amycolatopsis</taxon>
    </lineage>
</organism>
<reference evidence="3" key="1">
    <citation type="journal article" date="2019" name="Int. J. Syst. Evol. Microbiol.">
        <title>The Global Catalogue of Microorganisms (GCM) 10K type strain sequencing project: providing services to taxonomists for standard genome sequencing and annotation.</title>
        <authorList>
            <consortium name="The Broad Institute Genomics Platform"/>
            <consortium name="The Broad Institute Genome Sequencing Center for Infectious Disease"/>
            <person name="Wu L."/>
            <person name="Ma J."/>
        </authorList>
    </citation>
    <scope>NUCLEOTIDE SEQUENCE [LARGE SCALE GENOMIC DNA]</scope>
    <source>
        <strain evidence="3">CGMCC 4.7643</strain>
    </source>
</reference>
<accession>A0ABW5GGY9</accession>
<sequence>MGDVVDVRVEAAFDAPAVVNPVYWSWTDLTPDVLSQAIAISRGRQDEAAHVAPSSCRLTLDNRSGAYTPAHPGSPHYPNVVLGTPLRVSVPAGRSFLTVPRQGAAACADPAGSAVTGDLDVRVEAALDSWAGVMLAGKWDASGGKQSWALGTTADEDLLFVWSADGTVPVPYFAPFPAHLRRRHRAVRVSLVADDGHGGLVLTLYAASSIRGPWTVAGQVAAPITTSLFASDVPIRVGQLSGVAGSLLDEVHRVEVRRGAGGPLVAAPDFTTVAAGASAFTDAAGRAWTVEDRAAVVDRLVRFSGFVAEWAPSWPHGDLSDPASGDPGESVVQVTAAGVLRRLEQNKTVPASPMRAELQGARRLPPRHYWPCEDPAGVKKLAPAEGAVPLSPAGDVTFGAVSDVDASGPLPAFRAGQASAMFARYADVGEYTALFLLRLPADGVKAPDTPVITLYGLGLGVAAYYSVETRPDGALRMRTRSALGGDLEVVPYYPIPFGLNGVTVLCRFSLRRDGDRTTAAISVYHENAPYGIGYTTPFSTLYNPPQGIVIGGGWWVGQPSGFADLNGTAIGHLFCDNAAWDVDTAMVNAARGWSGETAGSRLLRLCAENEIPLALAGRAIDTEPLGAQRAGTTLPDLLRACAEADGGILSETRTLPGLSYRTRMSLYNQPPALILNAGAGDLAPGFAPVLDDRSVHNDVTVRRTGGGTFRYVDTAHVRARGRYDAQAELNVARDAQLADIAAWQVHLGTDPGMRYPQVTLALTVNPALLPAWFDLDLGDRLDVTELPPQHPPGPVGLLAQGYTETLRPYRIDAEVNASPAAPWQAAQLTPEPDGEPSRADTDDAQLTTALDATTTTFQVRTTRGPLWITTATHPSQFPFLLQVGGETMRVTAITGTASPQTFTVARGVDGLTRSHAEGSAVTVAPAPVAAR</sequence>
<evidence type="ECO:0000313" key="2">
    <source>
        <dbReference type="EMBL" id="MFD2458689.1"/>
    </source>
</evidence>
<evidence type="ECO:0000313" key="3">
    <source>
        <dbReference type="Proteomes" id="UP001597419"/>
    </source>
</evidence>
<comment type="caution">
    <text evidence="2">The sequence shown here is derived from an EMBL/GenBank/DDBJ whole genome shotgun (WGS) entry which is preliminary data.</text>
</comment>
<name>A0ABW5GGY9_9PSEU</name>